<evidence type="ECO:0000256" key="2">
    <source>
        <dbReference type="ARBA" id="ARBA00022448"/>
    </source>
</evidence>
<evidence type="ECO:0000313" key="8">
    <source>
        <dbReference type="Proteomes" id="UP001140172"/>
    </source>
</evidence>
<comment type="function">
    <text evidence="5">Subunit of the V1 complex of vacuolar(H+)-ATPase (V-ATPase), a multisubunit enzyme composed of a peripheral complex (V1) that hydrolyzes ATP and a membrane integral complex (V0) that translocates protons. V-ATPase is responsible for acidifying and maintaining the pH of intracellular compartments. Subunit C is necessary for the assembly of the catalytic sector of the enzyme and is likely to have a specific function in its catalytic activity. Reversibly leaves the enzyme after glucose depletion, causing the catalytic subcomplex V1 to detach from the V0 section.</text>
</comment>
<keyword evidence="2 6" id="KW-0813">Transport</keyword>
<organism evidence="7 8">
    <name type="scientific">Coemansia interrupta</name>
    <dbReference type="NCBI Taxonomy" id="1126814"/>
    <lineage>
        <taxon>Eukaryota</taxon>
        <taxon>Fungi</taxon>
        <taxon>Fungi incertae sedis</taxon>
        <taxon>Zoopagomycota</taxon>
        <taxon>Kickxellomycotina</taxon>
        <taxon>Kickxellomycetes</taxon>
        <taxon>Kickxellales</taxon>
        <taxon>Kickxellaceae</taxon>
        <taxon>Coemansia</taxon>
    </lineage>
</organism>
<reference evidence="7" key="1">
    <citation type="submission" date="2022-07" db="EMBL/GenBank/DDBJ databases">
        <title>Phylogenomic reconstructions and comparative analyses of Kickxellomycotina fungi.</title>
        <authorList>
            <person name="Reynolds N.K."/>
            <person name="Stajich J.E."/>
            <person name="Barry K."/>
            <person name="Grigoriev I.V."/>
            <person name="Crous P."/>
            <person name="Smith M.E."/>
        </authorList>
    </citation>
    <scope>NUCLEOTIDE SEQUENCE</scope>
    <source>
        <strain evidence="7">BCRC 34489</strain>
    </source>
</reference>
<evidence type="ECO:0000313" key="7">
    <source>
        <dbReference type="EMBL" id="KAJ2777124.1"/>
    </source>
</evidence>
<evidence type="ECO:0000256" key="3">
    <source>
        <dbReference type="ARBA" id="ARBA00022781"/>
    </source>
</evidence>
<comment type="caution">
    <text evidence="7">The sequence shown here is derived from an EMBL/GenBank/DDBJ whole genome shotgun (WGS) entry which is preliminary data.</text>
</comment>
<evidence type="ECO:0000256" key="6">
    <source>
        <dbReference type="RuleBase" id="RU364010"/>
    </source>
</evidence>
<comment type="subunit">
    <text evidence="6">V-ATPase is a heteromultimeric enzyme composed of a peripheral catalytic V1 complex (components A to H) attached to an integral membrane V0 proton pore complex.</text>
</comment>
<dbReference type="CDD" id="cd14785">
    <property type="entry name" value="V-ATPase_C"/>
    <property type="match status" value="1"/>
</dbReference>
<dbReference type="Gene3D" id="1.20.1460.10">
    <property type="entry name" value="subunit c (vma5p) of the yeast v-atpase, domain 2"/>
    <property type="match status" value="1"/>
</dbReference>
<dbReference type="GO" id="GO:0046961">
    <property type="term" value="F:proton-transporting ATPase activity, rotational mechanism"/>
    <property type="evidence" value="ECO:0007669"/>
    <property type="project" value="InterPro"/>
</dbReference>
<evidence type="ECO:0000256" key="4">
    <source>
        <dbReference type="ARBA" id="ARBA00023065"/>
    </source>
</evidence>
<dbReference type="GO" id="GO:0000221">
    <property type="term" value="C:vacuolar proton-transporting V-type ATPase, V1 domain"/>
    <property type="evidence" value="ECO:0007669"/>
    <property type="project" value="TreeGrafter"/>
</dbReference>
<dbReference type="Gene3D" id="3.30.70.1180">
    <property type="entry name" value="Vacuolar atp synthase subunit c, domain 1"/>
    <property type="match status" value="1"/>
</dbReference>
<dbReference type="Pfam" id="PF03223">
    <property type="entry name" value="V-ATPase_C"/>
    <property type="match status" value="1"/>
</dbReference>
<dbReference type="SUPFAM" id="SSF118203">
    <property type="entry name" value="Vacuolar ATP synthase subunit C"/>
    <property type="match status" value="1"/>
</dbReference>
<comment type="function">
    <text evidence="6">Subunit of the V1 complex of vacuolar(H+)-ATPase (V-ATPase), a multisubunit enzyme composed of a peripheral complex (V1) that hydrolyzes ATP and a membrane integral complex (V0) that translocates protons. V-ATPase is responsible for acidifying and maintaining the pH of intracellular compartments and in some cell types, is targeted to the plasma membrane, where it is responsible for acidifying the extracellular environment. Subunit C is necessary for the assembly of the catalytic sector of the enzyme and is likely to have a specific function in its catalytic activity.</text>
</comment>
<dbReference type="AlphaFoldDB" id="A0A9W8H9J8"/>
<name>A0A9W8H9J8_9FUNG</name>
<keyword evidence="4 6" id="KW-0406">Ion transport</keyword>
<dbReference type="PANTHER" id="PTHR10137:SF0">
    <property type="entry name" value="V-TYPE PROTON ATPASE SUBUNIT C"/>
    <property type="match status" value="1"/>
</dbReference>
<dbReference type="Proteomes" id="UP001140172">
    <property type="component" value="Unassembled WGS sequence"/>
</dbReference>
<evidence type="ECO:0000256" key="1">
    <source>
        <dbReference type="ARBA" id="ARBA00006138"/>
    </source>
</evidence>
<dbReference type="InterPro" id="IPR004907">
    <property type="entry name" value="ATPase_V1-cplx_csu"/>
</dbReference>
<gene>
    <name evidence="7" type="primary">VMA5</name>
    <name evidence="7" type="ORF">GGI15_004610</name>
</gene>
<keyword evidence="8" id="KW-1185">Reference proteome</keyword>
<dbReference type="InterPro" id="IPR036132">
    <property type="entry name" value="Vac_ATP_synth_c_sf"/>
</dbReference>
<proteinExistence type="inferred from homology"/>
<sequence>MTLYWLLSVPAHGDGHVAWRDIKNRVIGGELYDFVLPQFKIGTLDTLVRLSDDLSKYDSSYENTMGKFVDTLRGLTGDDNRRLQSQLVVEDKSVDQYIRMFSWDNSKYRADRALPEIISQIAERMGAVDAALKTKLTQYNAIKNSLATVKRRQTGNLSVRSLGGVVKPEHCIQDSDYLRTAFVAVPRPLAREWSNSYERLTDMVVPRSSQLVAEDAEYKLYAVVVFKRVFDEFTNKARDARFIVRDFVYDQEAVERDRLSAMEVVEQEQELLDNITEWLRGSFGDVVAAWMHIKALRVFVESVLRYGIPPDFLPILVRPPPKNADKIKQQLAEFYSYLETSTRASDRARAKSSGKAKASSSDSGAFDMHEFSNILSSDYTPFVFFDVPWTFLDEE</sequence>
<dbReference type="Gene3D" id="3.30.70.100">
    <property type="match status" value="1"/>
</dbReference>
<dbReference type="PANTHER" id="PTHR10137">
    <property type="entry name" value="V-TYPE PROTON ATPASE SUBUNIT C"/>
    <property type="match status" value="1"/>
</dbReference>
<protein>
    <recommendedName>
        <fullName evidence="6">V-type proton ATPase subunit C</fullName>
    </recommendedName>
</protein>
<dbReference type="FunFam" id="3.30.70.100:FF:000002">
    <property type="entry name" value="V-type proton ATPase subunit C"/>
    <property type="match status" value="1"/>
</dbReference>
<evidence type="ECO:0000256" key="5">
    <source>
        <dbReference type="ARBA" id="ARBA00053565"/>
    </source>
</evidence>
<dbReference type="OrthoDB" id="6605928at2759"/>
<dbReference type="EMBL" id="JANBUM010000439">
    <property type="protein sequence ID" value="KAJ2777124.1"/>
    <property type="molecule type" value="Genomic_DNA"/>
</dbReference>
<accession>A0A9W8H9J8</accession>
<comment type="similarity">
    <text evidence="1 6">Belongs to the V-ATPase C subunit family.</text>
</comment>
<keyword evidence="3 6" id="KW-0375">Hydrogen ion transport</keyword>